<dbReference type="RefSeq" id="WP_146741490.1">
    <property type="nucleotide sequence ID" value="NZ_CATNYA010000031.1"/>
</dbReference>
<protein>
    <submittedName>
        <fullName evidence="1">Uncharacterized protein</fullName>
    </submittedName>
</protein>
<gene>
    <name evidence="1" type="ORF">NCTC8081_03222</name>
</gene>
<name>A0A2X3KGP8_CLOPF</name>
<sequence>MVISHSRKGFKSAEEVQAFLTRNAGISKEKVVLEMLRRFKLGYTEANKIYMEWRKKYVSGEIKDEAYSQNNKMNKLELYAERYAERNKKGYSPTEIINVVNSINKYGIKYAATILDMDIRV</sequence>
<reference evidence="1 2" key="1">
    <citation type="submission" date="2018-06" db="EMBL/GenBank/DDBJ databases">
        <authorList>
            <consortium name="Pathogen Informatics"/>
            <person name="Doyle S."/>
        </authorList>
    </citation>
    <scope>NUCLEOTIDE SEQUENCE [LARGE SCALE GENOMIC DNA]</scope>
    <source>
        <strain evidence="1 2">NCTC8081</strain>
    </source>
</reference>
<dbReference type="Proteomes" id="UP000250234">
    <property type="component" value="Unassembled WGS sequence"/>
</dbReference>
<proteinExistence type="predicted"/>
<organism evidence="1 2">
    <name type="scientific">Clostridium perfringens</name>
    <dbReference type="NCBI Taxonomy" id="1502"/>
    <lineage>
        <taxon>Bacteria</taxon>
        <taxon>Bacillati</taxon>
        <taxon>Bacillota</taxon>
        <taxon>Clostridia</taxon>
        <taxon>Eubacteriales</taxon>
        <taxon>Clostridiaceae</taxon>
        <taxon>Clostridium</taxon>
    </lineage>
</organism>
<evidence type="ECO:0000313" key="2">
    <source>
        <dbReference type="Proteomes" id="UP000250234"/>
    </source>
</evidence>
<accession>A0A2X3KGP8</accession>
<dbReference type="AlphaFoldDB" id="A0A2X3KGP8"/>
<evidence type="ECO:0000313" key="1">
    <source>
        <dbReference type="EMBL" id="SQC85429.1"/>
    </source>
</evidence>
<dbReference type="EMBL" id="UAWO01000006">
    <property type="protein sequence ID" value="SQC85429.1"/>
    <property type="molecule type" value="Genomic_DNA"/>
</dbReference>